<dbReference type="PANTHER" id="PTHR46060:SF2">
    <property type="entry name" value="HISTONE-LYSINE N-METHYLTRANSFERASE SETMAR"/>
    <property type="match status" value="1"/>
</dbReference>
<name>A0A368G8M8_ANCCA</name>
<dbReference type="OrthoDB" id="5847583at2759"/>
<dbReference type="Gene3D" id="3.30.420.10">
    <property type="entry name" value="Ribonuclease H-like superfamily/Ribonuclease H"/>
    <property type="match status" value="1"/>
</dbReference>
<dbReference type="GO" id="GO:0046975">
    <property type="term" value="F:histone H3K36 methyltransferase activity"/>
    <property type="evidence" value="ECO:0007669"/>
    <property type="project" value="TreeGrafter"/>
</dbReference>
<dbReference type="GO" id="GO:0031297">
    <property type="term" value="P:replication fork processing"/>
    <property type="evidence" value="ECO:0007669"/>
    <property type="project" value="TreeGrafter"/>
</dbReference>
<evidence type="ECO:0008006" key="3">
    <source>
        <dbReference type="Google" id="ProtNLM"/>
    </source>
</evidence>
<dbReference type="InterPro" id="IPR052709">
    <property type="entry name" value="Transposase-MT_Hybrid"/>
</dbReference>
<dbReference type="GO" id="GO:0003697">
    <property type="term" value="F:single-stranded DNA binding"/>
    <property type="evidence" value="ECO:0007669"/>
    <property type="project" value="TreeGrafter"/>
</dbReference>
<dbReference type="PANTHER" id="PTHR46060">
    <property type="entry name" value="MARINER MOS1 TRANSPOSASE-LIKE PROTEIN"/>
    <property type="match status" value="1"/>
</dbReference>
<dbReference type="GO" id="GO:0000729">
    <property type="term" value="P:DNA double-strand break processing"/>
    <property type="evidence" value="ECO:0007669"/>
    <property type="project" value="TreeGrafter"/>
</dbReference>
<evidence type="ECO:0000313" key="2">
    <source>
        <dbReference type="Proteomes" id="UP000252519"/>
    </source>
</evidence>
<dbReference type="STRING" id="29170.A0A368G8M8"/>
<dbReference type="GO" id="GO:0044774">
    <property type="term" value="P:mitotic DNA integrity checkpoint signaling"/>
    <property type="evidence" value="ECO:0007669"/>
    <property type="project" value="TreeGrafter"/>
</dbReference>
<dbReference type="GO" id="GO:0015074">
    <property type="term" value="P:DNA integration"/>
    <property type="evidence" value="ECO:0007669"/>
    <property type="project" value="TreeGrafter"/>
</dbReference>
<dbReference type="AlphaFoldDB" id="A0A368G8M8"/>
<dbReference type="GO" id="GO:0006303">
    <property type="term" value="P:double-strand break repair via nonhomologous end joining"/>
    <property type="evidence" value="ECO:0007669"/>
    <property type="project" value="TreeGrafter"/>
</dbReference>
<sequence length="94" mass="10595">MHEKEAHANLAVVNEKAPILLHNNAKPHVSRKTLQQLNELDNEVMRHPACLPDLSPTDYHSFKSLDNFIKGIVFENQTDAENAFDEFIASQGSL</sequence>
<dbReference type="GO" id="GO:0003690">
    <property type="term" value="F:double-stranded DNA binding"/>
    <property type="evidence" value="ECO:0007669"/>
    <property type="project" value="TreeGrafter"/>
</dbReference>
<dbReference type="GO" id="GO:0005634">
    <property type="term" value="C:nucleus"/>
    <property type="evidence" value="ECO:0007669"/>
    <property type="project" value="TreeGrafter"/>
</dbReference>
<dbReference type="GO" id="GO:0000793">
    <property type="term" value="C:condensed chromosome"/>
    <property type="evidence" value="ECO:0007669"/>
    <property type="project" value="TreeGrafter"/>
</dbReference>
<dbReference type="GO" id="GO:0044547">
    <property type="term" value="F:DNA topoisomerase binding"/>
    <property type="evidence" value="ECO:0007669"/>
    <property type="project" value="TreeGrafter"/>
</dbReference>
<accession>A0A368G8M8</accession>
<dbReference type="GO" id="GO:0000014">
    <property type="term" value="F:single-stranded DNA endodeoxyribonuclease activity"/>
    <property type="evidence" value="ECO:0007669"/>
    <property type="project" value="TreeGrafter"/>
</dbReference>
<dbReference type="GO" id="GO:0035861">
    <property type="term" value="C:site of double-strand break"/>
    <property type="evidence" value="ECO:0007669"/>
    <property type="project" value="TreeGrafter"/>
</dbReference>
<keyword evidence="2" id="KW-1185">Reference proteome</keyword>
<dbReference type="EMBL" id="JOJR01000342">
    <property type="protein sequence ID" value="RCN39360.1"/>
    <property type="molecule type" value="Genomic_DNA"/>
</dbReference>
<comment type="caution">
    <text evidence="1">The sequence shown here is derived from an EMBL/GenBank/DDBJ whole genome shotgun (WGS) entry which is preliminary data.</text>
</comment>
<proteinExistence type="predicted"/>
<protein>
    <recommendedName>
        <fullName evidence="3">Histone-lysine N-methyltransferase SETMAR</fullName>
    </recommendedName>
</protein>
<gene>
    <name evidence="1" type="ORF">ANCCAN_14697</name>
</gene>
<organism evidence="1 2">
    <name type="scientific">Ancylostoma caninum</name>
    <name type="common">Dog hookworm</name>
    <dbReference type="NCBI Taxonomy" id="29170"/>
    <lineage>
        <taxon>Eukaryota</taxon>
        <taxon>Metazoa</taxon>
        <taxon>Ecdysozoa</taxon>
        <taxon>Nematoda</taxon>
        <taxon>Chromadorea</taxon>
        <taxon>Rhabditida</taxon>
        <taxon>Rhabditina</taxon>
        <taxon>Rhabditomorpha</taxon>
        <taxon>Strongyloidea</taxon>
        <taxon>Ancylostomatidae</taxon>
        <taxon>Ancylostomatinae</taxon>
        <taxon>Ancylostoma</taxon>
    </lineage>
</organism>
<evidence type="ECO:0000313" key="1">
    <source>
        <dbReference type="EMBL" id="RCN39360.1"/>
    </source>
</evidence>
<dbReference type="Proteomes" id="UP000252519">
    <property type="component" value="Unassembled WGS sequence"/>
</dbReference>
<dbReference type="GO" id="GO:0042800">
    <property type="term" value="F:histone H3K4 methyltransferase activity"/>
    <property type="evidence" value="ECO:0007669"/>
    <property type="project" value="TreeGrafter"/>
</dbReference>
<dbReference type="InterPro" id="IPR036397">
    <property type="entry name" value="RNaseH_sf"/>
</dbReference>
<reference evidence="1 2" key="1">
    <citation type="submission" date="2014-10" db="EMBL/GenBank/DDBJ databases">
        <title>Draft genome of the hookworm Ancylostoma caninum.</title>
        <authorList>
            <person name="Mitreva M."/>
        </authorList>
    </citation>
    <scope>NUCLEOTIDE SEQUENCE [LARGE SCALE GENOMIC DNA]</scope>
    <source>
        <strain evidence="1 2">Baltimore</strain>
    </source>
</reference>